<dbReference type="PANTHER" id="PTHR47234">
    <property type="match status" value="1"/>
</dbReference>
<gene>
    <name evidence="13" type="ORF">FHT02_002587</name>
</gene>
<keyword evidence="6 8" id="KW-0472">Membrane</keyword>
<dbReference type="Pfam" id="PF00593">
    <property type="entry name" value="TonB_dep_Rec_b-barrel"/>
    <property type="match status" value="1"/>
</dbReference>
<keyword evidence="3 8" id="KW-1134">Transmembrane beta strand</keyword>
<dbReference type="PANTHER" id="PTHR47234:SF2">
    <property type="entry name" value="TONB-DEPENDENT RECEPTOR"/>
    <property type="match status" value="1"/>
</dbReference>
<evidence type="ECO:0000256" key="7">
    <source>
        <dbReference type="ARBA" id="ARBA00023237"/>
    </source>
</evidence>
<evidence type="ECO:0000256" key="8">
    <source>
        <dbReference type="PROSITE-ProRule" id="PRU01360"/>
    </source>
</evidence>
<evidence type="ECO:0000256" key="1">
    <source>
        <dbReference type="ARBA" id="ARBA00004571"/>
    </source>
</evidence>
<keyword evidence="14" id="KW-1185">Reference proteome</keyword>
<evidence type="ECO:0000259" key="11">
    <source>
        <dbReference type="Pfam" id="PF00593"/>
    </source>
</evidence>
<dbReference type="InterPro" id="IPR037066">
    <property type="entry name" value="Plug_dom_sf"/>
</dbReference>
<evidence type="ECO:0000313" key="13">
    <source>
        <dbReference type="EMBL" id="MBB5711343.1"/>
    </source>
</evidence>
<keyword evidence="4 8" id="KW-0812">Transmembrane</keyword>
<evidence type="ECO:0000256" key="5">
    <source>
        <dbReference type="ARBA" id="ARBA00023077"/>
    </source>
</evidence>
<dbReference type="Pfam" id="PF07715">
    <property type="entry name" value="Plug"/>
    <property type="match status" value="1"/>
</dbReference>
<evidence type="ECO:0000259" key="12">
    <source>
        <dbReference type="Pfam" id="PF07715"/>
    </source>
</evidence>
<accession>A0A840YR89</accession>
<evidence type="ECO:0000256" key="4">
    <source>
        <dbReference type="ARBA" id="ARBA00022692"/>
    </source>
</evidence>
<keyword evidence="10" id="KW-0732">Signal</keyword>
<feature type="chain" id="PRO_5033025233" evidence="10">
    <location>
        <begin position="30"/>
        <end position="1049"/>
    </location>
</feature>
<keyword evidence="2 8" id="KW-0813">Transport</keyword>
<evidence type="ECO:0000313" key="14">
    <source>
        <dbReference type="Proteomes" id="UP000527143"/>
    </source>
</evidence>
<dbReference type="InterPro" id="IPR000531">
    <property type="entry name" value="Beta-barrel_TonB"/>
</dbReference>
<reference evidence="13 14" key="1">
    <citation type="submission" date="2020-08" db="EMBL/GenBank/DDBJ databases">
        <title>Genomic Encyclopedia of Type Strains, Phase IV (KMG-IV): sequencing the most valuable type-strain genomes for metagenomic binning, comparative biology and taxonomic classification.</title>
        <authorList>
            <person name="Goeker M."/>
        </authorList>
    </citation>
    <scope>NUCLEOTIDE SEQUENCE [LARGE SCALE GENOMIC DNA]</scope>
    <source>
        <strain evidence="13 14">DSM 26736</strain>
    </source>
</reference>
<keyword evidence="5 9" id="KW-0798">TonB box</keyword>
<protein>
    <submittedName>
        <fullName evidence="13">Outer membrane receptor protein involved in Fe transport</fullName>
    </submittedName>
</protein>
<dbReference type="InterPro" id="IPR012910">
    <property type="entry name" value="Plug_dom"/>
</dbReference>
<evidence type="ECO:0000256" key="9">
    <source>
        <dbReference type="RuleBase" id="RU003357"/>
    </source>
</evidence>
<evidence type="ECO:0000256" key="10">
    <source>
        <dbReference type="SAM" id="SignalP"/>
    </source>
</evidence>
<feature type="signal peptide" evidence="10">
    <location>
        <begin position="1"/>
        <end position="29"/>
    </location>
</feature>
<dbReference type="AlphaFoldDB" id="A0A840YR89"/>
<dbReference type="InterPro" id="IPR036942">
    <property type="entry name" value="Beta-barrel_TonB_sf"/>
</dbReference>
<keyword evidence="13" id="KW-0675">Receptor</keyword>
<dbReference type="GO" id="GO:0009279">
    <property type="term" value="C:cell outer membrane"/>
    <property type="evidence" value="ECO:0007669"/>
    <property type="project" value="UniProtKB-SubCell"/>
</dbReference>
<dbReference type="EMBL" id="JACIJF010000007">
    <property type="protein sequence ID" value="MBB5711343.1"/>
    <property type="molecule type" value="Genomic_DNA"/>
</dbReference>
<feature type="domain" description="TonB-dependent receptor plug" evidence="12">
    <location>
        <begin position="86"/>
        <end position="195"/>
    </location>
</feature>
<comment type="subcellular location">
    <subcellularLocation>
        <location evidence="1 8">Cell outer membrane</location>
        <topology evidence="1 8">Multi-pass membrane protein</topology>
    </subcellularLocation>
</comment>
<evidence type="ECO:0000256" key="3">
    <source>
        <dbReference type="ARBA" id="ARBA00022452"/>
    </source>
</evidence>
<dbReference type="PROSITE" id="PS52016">
    <property type="entry name" value="TONB_DEPENDENT_REC_3"/>
    <property type="match status" value="1"/>
</dbReference>
<comment type="similarity">
    <text evidence="8 9">Belongs to the TonB-dependent receptor family.</text>
</comment>
<sequence>MIKSFRTTLKMGAAPLVLSAALLASPAFAQDAADQSTNSQPTTTEAPVTPAEGLDVSAQAGGTEASAPEGEIVVTGSRIPQPNLTSVSPVTVINNEEFKLSGTTRVEDLLNTLPQVFADQGGQVSNAATGTSTVNLRNLGSQRTLVLINGRRLVPGDPSDSAADINFIPANLLKRVDVLTGGASSTYGADAVGGVVNFIMDTEFTGFRIDSQYSLYQHKNDARSGVRDALNARGFGYPDGVVVDGGTIDATATIGAAFDDNRGHVVAYAGYRRINAVTQARRDYSACSLNSTAAGALSCGGSATSANGTFFAYSGGALSDVDETGASTPYANGASNTFQIGPNRTLIPGSTAYNFGPTNYYQRPDERYTAGNFGNTFSINCDNPLLSAQQRGIICATGNLVAPTVTENPDVPGSFFLTAPPYSATGTVSSLTYNYQNFFNNPAVGAAAFSPFNFIDPATGLTYNRGSAQILRRNVEGAPRQDDLQHTSFRLVAGAKGDLGSAFTYDAYYQFARTNYSETYLNDFSISRLGRALDVVSVNGVATCRSVVDGSDPNCIPYDIFGTGTVSQASVNYLATPGFQRGQVEEQVASASFTGQLGKYGIQSPWANDGLGVAVGAEYRKESLNLDTDVAFQTGDLAGQGAASLPVNGSFSVYEAFGEARLPIAQQSWVYDFSVEGGYRYSSYEVGARTFSTDTYKVGADFAPVRALRIRGAYNRAVRSPNIQEFFAPQRIALNGSTDPCADRVLTAADAGCLAQGLSVGQRVASNPSAQYNGLIGGNPNLTPETANTYTAGVVLQPTFLPFFRNLAITVDYFNIQVENVVQGIGQDTILADCTANAASPYCALINRDASGSLWRSPAGFVTDTDQNIGSLQTSGIDIGASFSQAIGGLGQIALNFNGTWLNKFETDNGVSEPYDCAGLFGNICGTPAPEWRHKARMTFTLPDGIGISGQWRYFGPVGLDAASGQSSLAGTVSEFNRRIGSQSYFDLNMTANVGDHYTFRLGVQNLLDRDPPLISSSACPAGFCNGNTFPVVYDALGRYLYAGITLDF</sequence>
<keyword evidence="7 8" id="KW-0998">Cell outer membrane</keyword>
<dbReference type="InterPro" id="IPR039426">
    <property type="entry name" value="TonB-dep_rcpt-like"/>
</dbReference>
<proteinExistence type="inferred from homology"/>
<dbReference type="Gene3D" id="2.40.170.20">
    <property type="entry name" value="TonB-dependent receptor, beta-barrel domain"/>
    <property type="match status" value="1"/>
</dbReference>
<evidence type="ECO:0000256" key="6">
    <source>
        <dbReference type="ARBA" id="ARBA00023136"/>
    </source>
</evidence>
<dbReference type="SUPFAM" id="SSF56935">
    <property type="entry name" value="Porins"/>
    <property type="match status" value="1"/>
</dbReference>
<comment type="caution">
    <text evidence="13">The sequence shown here is derived from an EMBL/GenBank/DDBJ whole genome shotgun (WGS) entry which is preliminary data.</text>
</comment>
<evidence type="ECO:0000256" key="2">
    <source>
        <dbReference type="ARBA" id="ARBA00022448"/>
    </source>
</evidence>
<organism evidence="13 14">
    <name type="scientific">Sphingomonas xinjiangensis</name>
    <dbReference type="NCBI Taxonomy" id="643568"/>
    <lineage>
        <taxon>Bacteria</taxon>
        <taxon>Pseudomonadati</taxon>
        <taxon>Pseudomonadota</taxon>
        <taxon>Alphaproteobacteria</taxon>
        <taxon>Sphingomonadales</taxon>
        <taxon>Sphingomonadaceae</taxon>
        <taxon>Sphingomonas</taxon>
    </lineage>
</organism>
<dbReference type="Gene3D" id="2.170.130.10">
    <property type="entry name" value="TonB-dependent receptor, plug domain"/>
    <property type="match status" value="1"/>
</dbReference>
<feature type="domain" description="TonB-dependent receptor-like beta-barrel" evidence="11">
    <location>
        <begin position="423"/>
        <end position="1007"/>
    </location>
</feature>
<dbReference type="RefSeq" id="WP_184088107.1">
    <property type="nucleotide sequence ID" value="NZ_JACIJF010000007.1"/>
</dbReference>
<dbReference type="Proteomes" id="UP000527143">
    <property type="component" value="Unassembled WGS sequence"/>
</dbReference>
<name>A0A840YR89_9SPHN</name>